<organism evidence="4 5">
    <name type="scientific">Prauserella marina</name>
    <dbReference type="NCBI Taxonomy" id="530584"/>
    <lineage>
        <taxon>Bacteria</taxon>
        <taxon>Bacillati</taxon>
        <taxon>Actinomycetota</taxon>
        <taxon>Actinomycetes</taxon>
        <taxon>Pseudonocardiales</taxon>
        <taxon>Pseudonocardiaceae</taxon>
        <taxon>Prauserella</taxon>
    </lineage>
</organism>
<dbReference type="SUPFAM" id="SSF53335">
    <property type="entry name" value="S-adenosyl-L-methionine-dependent methyltransferases"/>
    <property type="match status" value="1"/>
</dbReference>
<dbReference type="Gene3D" id="2.20.130.10">
    <property type="entry name" value="CAC2371-like domains"/>
    <property type="match status" value="1"/>
</dbReference>
<dbReference type="Pfam" id="PF13649">
    <property type="entry name" value="Methyltransf_25"/>
    <property type="match status" value="1"/>
</dbReference>
<dbReference type="GO" id="GO:0032259">
    <property type="term" value="P:methylation"/>
    <property type="evidence" value="ECO:0007669"/>
    <property type="project" value="UniProtKB-KW"/>
</dbReference>
<gene>
    <name evidence="4" type="ORF">SAMN05421630_102551</name>
</gene>
<dbReference type="Proteomes" id="UP000199494">
    <property type="component" value="Unassembled WGS sequence"/>
</dbReference>
<name>A0A222VLV1_9PSEU</name>
<evidence type="ECO:0000256" key="3">
    <source>
        <dbReference type="ARBA" id="ARBA00022691"/>
    </source>
</evidence>
<dbReference type="OrthoDB" id="189743at2"/>
<protein>
    <submittedName>
        <fullName evidence="4">dTDP-3-amino-3,6-dideoxy-alpha-D-glucopyranose N,N-dimethyltransferase/N-dimethyltransferase</fullName>
    </submittedName>
</protein>
<evidence type="ECO:0000256" key="2">
    <source>
        <dbReference type="ARBA" id="ARBA00022679"/>
    </source>
</evidence>
<accession>A0A222VLV1</accession>
<proteinExistence type="predicted"/>
<evidence type="ECO:0000313" key="5">
    <source>
        <dbReference type="Proteomes" id="UP000199494"/>
    </source>
</evidence>
<dbReference type="AlphaFoldDB" id="A0A222VLV1"/>
<dbReference type="STRING" id="530584.SAMN05421630_102551"/>
<dbReference type="EMBL" id="FMZE01000002">
    <property type="protein sequence ID" value="SDC55423.1"/>
    <property type="molecule type" value="Genomic_DNA"/>
</dbReference>
<dbReference type="GO" id="GO:0008168">
    <property type="term" value="F:methyltransferase activity"/>
    <property type="evidence" value="ECO:0007669"/>
    <property type="project" value="UniProtKB-KW"/>
</dbReference>
<keyword evidence="2 4" id="KW-0808">Transferase</keyword>
<dbReference type="PANTHER" id="PTHR43464">
    <property type="entry name" value="METHYLTRANSFERASE"/>
    <property type="match status" value="1"/>
</dbReference>
<reference evidence="4 5" key="1">
    <citation type="submission" date="2016-10" db="EMBL/GenBank/DDBJ databases">
        <authorList>
            <person name="de Groot N.N."/>
        </authorList>
    </citation>
    <scope>NUCLEOTIDE SEQUENCE [LARGE SCALE GENOMIC DNA]</scope>
    <source>
        <strain evidence="4 5">CGMCC 4.5506</strain>
    </source>
</reference>
<dbReference type="RefSeq" id="WP_091800418.1">
    <property type="nucleotide sequence ID" value="NZ_CP016353.1"/>
</dbReference>
<keyword evidence="3" id="KW-0949">S-adenosyl-L-methionine</keyword>
<dbReference type="Gene3D" id="3.40.50.150">
    <property type="entry name" value="Vaccinia Virus protein VP39"/>
    <property type="match status" value="1"/>
</dbReference>
<keyword evidence="1 4" id="KW-0489">Methyltransferase</keyword>
<dbReference type="CDD" id="cd02440">
    <property type="entry name" value="AdoMet_MTases"/>
    <property type="match status" value="1"/>
</dbReference>
<keyword evidence="5" id="KW-1185">Reference proteome</keyword>
<dbReference type="PANTHER" id="PTHR43464:SF19">
    <property type="entry name" value="UBIQUINONE BIOSYNTHESIS O-METHYLTRANSFERASE, MITOCHONDRIAL"/>
    <property type="match status" value="1"/>
</dbReference>
<dbReference type="InterPro" id="IPR029063">
    <property type="entry name" value="SAM-dependent_MTases_sf"/>
</dbReference>
<sequence>MYGAELANVYETLYRGRGKDWGAEAAYLARLIRDRLPAARSLLDVACGTGAHLEKLGELFGHTEGLDYSADMLAVAERRLPGGTFLHRGDMREFDLGRRFDAVSCMFTSISYTGGLGDMRAAVRRMAEHLVPGGVLVIEPWWFPEKFIPGYVAGEVVRENDRTIARVSHSTVRDNVTRLEVRYLVGTSAGITQFTEVDHLSLFTKDEYLAAFTDAGCAAEYIEPDPEGKDVIIPRGRGLFIGTRNGVRSDIRR</sequence>
<dbReference type="InterPro" id="IPR041698">
    <property type="entry name" value="Methyltransf_25"/>
</dbReference>
<evidence type="ECO:0000256" key="1">
    <source>
        <dbReference type="ARBA" id="ARBA00022603"/>
    </source>
</evidence>
<dbReference type="KEGG" id="pmad:BAY61_07715"/>
<evidence type="ECO:0000313" key="4">
    <source>
        <dbReference type="EMBL" id="SDC55423.1"/>
    </source>
</evidence>